<evidence type="ECO:0000313" key="11">
    <source>
        <dbReference type="EMBL" id="CCH78561.1"/>
    </source>
</evidence>
<evidence type="ECO:0008006" key="13">
    <source>
        <dbReference type="Google" id="ProtNLM"/>
    </source>
</evidence>
<evidence type="ECO:0000313" key="12">
    <source>
        <dbReference type="Proteomes" id="UP000035721"/>
    </source>
</evidence>
<feature type="transmembrane region" description="Helical" evidence="7">
    <location>
        <begin position="187"/>
        <end position="208"/>
    </location>
</feature>
<keyword evidence="8" id="KW-0732">Signal</keyword>
<evidence type="ECO:0000256" key="2">
    <source>
        <dbReference type="ARBA" id="ARBA00022475"/>
    </source>
</evidence>
<proteinExistence type="inferred from homology"/>
<feature type="chain" id="PRO_5001720735" description="Threonine/serine exporter-like N-terminal domain-containing protein" evidence="8">
    <location>
        <begin position="31"/>
        <end position="447"/>
    </location>
</feature>
<evidence type="ECO:0000256" key="7">
    <source>
        <dbReference type="SAM" id="Phobius"/>
    </source>
</evidence>
<evidence type="ECO:0000259" key="9">
    <source>
        <dbReference type="Pfam" id="PF06738"/>
    </source>
</evidence>
<dbReference type="Proteomes" id="UP000035721">
    <property type="component" value="Unassembled WGS sequence"/>
</dbReference>
<gene>
    <name evidence="11" type="ORF">BN12_300009</name>
</gene>
<keyword evidence="4 7" id="KW-1133">Transmembrane helix</keyword>
<dbReference type="EMBL" id="CAJB01000224">
    <property type="protein sequence ID" value="CCH78561.1"/>
    <property type="molecule type" value="Genomic_DNA"/>
</dbReference>
<feature type="transmembrane region" description="Helical" evidence="7">
    <location>
        <begin position="404"/>
        <end position="423"/>
    </location>
</feature>
<dbReference type="Pfam" id="PF12821">
    <property type="entry name" value="ThrE_2"/>
    <property type="match status" value="1"/>
</dbReference>
<protein>
    <recommendedName>
        <fullName evidence="13">Threonine/serine exporter-like N-terminal domain-containing protein</fullName>
    </recommendedName>
</protein>
<feature type="transmembrane region" description="Helical" evidence="7">
    <location>
        <begin position="289"/>
        <end position="308"/>
    </location>
</feature>
<dbReference type="PANTHER" id="PTHR34390">
    <property type="entry name" value="UPF0442 PROTEIN YJJB-RELATED"/>
    <property type="match status" value="1"/>
</dbReference>
<keyword evidence="2" id="KW-1003">Cell membrane</keyword>
<dbReference type="AlphaFoldDB" id="A0A077LY16"/>
<organism evidence="11 12">
    <name type="scientific">Nostocoides japonicum T1-X7</name>
    <dbReference type="NCBI Taxonomy" id="1194083"/>
    <lineage>
        <taxon>Bacteria</taxon>
        <taxon>Bacillati</taxon>
        <taxon>Actinomycetota</taxon>
        <taxon>Actinomycetes</taxon>
        <taxon>Micrococcales</taxon>
        <taxon>Intrasporangiaceae</taxon>
        <taxon>Nostocoides</taxon>
    </lineage>
</organism>
<comment type="caution">
    <text evidence="11">The sequence shown here is derived from an EMBL/GenBank/DDBJ whole genome shotgun (WGS) entry which is preliminary data.</text>
</comment>
<feature type="transmembrane region" description="Helical" evidence="7">
    <location>
        <begin position="255"/>
        <end position="277"/>
    </location>
</feature>
<dbReference type="InterPro" id="IPR010619">
    <property type="entry name" value="ThrE-like_N"/>
</dbReference>
<feature type="transmembrane region" description="Helical" evidence="7">
    <location>
        <begin position="214"/>
        <end position="235"/>
    </location>
</feature>
<dbReference type="Pfam" id="PF06738">
    <property type="entry name" value="ThrE"/>
    <property type="match status" value="1"/>
</dbReference>
<accession>A0A077LY16</accession>
<keyword evidence="5 7" id="KW-0472">Membrane</keyword>
<dbReference type="RefSeq" id="WP_048550794.1">
    <property type="nucleotide sequence ID" value="NZ_HF570958.1"/>
</dbReference>
<feature type="domain" description="Threonine/Serine exporter ThrE" evidence="10">
    <location>
        <begin position="300"/>
        <end position="382"/>
    </location>
</feature>
<dbReference type="InterPro" id="IPR050539">
    <property type="entry name" value="ThrE_Dicarb/AminoAcid_Exp"/>
</dbReference>
<dbReference type="OrthoDB" id="9763957at2"/>
<keyword evidence="3 7" id="KW-0812">Transmembrane</keyword>
<feature type="domain" description="Threonine/serine exporter-like N-terminal" evidence="9">
    <location>
        <begin position="15"/>
        <end position="272"/>
    </location>
</feature>
<dbReference type="STRING" id="1194083.BN12_300009"/>
<dbReference type="InterPro" id="IPR024528">
    <property type="entry name" value="ThrE_2"/>
</dbReference>
<evidence type="ECO:0000256" key="6">
    <source>
        <dbReference type="ARBA" id="ARBA00034125"/>
    </source>
</evidence>
<dbReference type="PANTHER" id="PTHR34390:SF2">
    <property type="entry name" value="SUCCINATE TRANSPORTER SUBUNIT YJJP-RELATED"/>
    <property type="match status" value="1"/>
</dbReference>
<name>A0A077LY16_9MICO</name>
<feature type="transmembrane region" description="Helical" evidence="7">
    <location>
        <begin position="149"/>
        <end position="175"/>
    </location>
</feature>
<evidence type="ECO:0000256" key="3">
    <source>
        <dbReference type="ARBA" id="ARBA00022692"/>
    </source>
</evidence>
<evidence type="ECO:0000256" key="4">
    <source>
        <dbReference type="ARBA" id="ARBA00022989"/>
    </source>
</evidence>
<reference evidence="11 12" key="1">
    <citation type="journal article" date="2013" name="ISME J.">
        <title>A metabolic model for members of the genus Tetrasphaera involved in enhanced biological phosphorus removal.</title>
        <authorList>
            <person name="Kristiansen R."/>
            <person name="Nguyen H.T.T."/>
            <person name="Saunders A.M."/>
            <person name="Nielsen J.L."/>
            <person name="Wimmer R."/>
            <person name="Le V.Q."/>
            <person name="McIlroy S.J."/>
            <person name="Petrovski S."/>
            <person name="Seviour R.J."/>
            <person name="Calteau A."/>
            <person name="Nielsen K.L."/>
            <person name="Nielsen P.H."/>
        </authorList>
    </citation>
    <scope>NUCLEOTIDE SEQUENCE [LARGE SCALE GENOMIC DNA]</scope>
    <source>
        <strain evidence="11 12">T1-X7</strain>
    </source>
</reference>
<dbReference type="GO" id="GO:0022857">
    <property type="term" value="F:transmembrane transporter activity"/>
    <property type="evidence" value="ECO:0007669"/>
    <property type="project" value="InterPro"/>
</dbReference>
<comment type="subcellular location">
    <subcellularLocation>
        <location evidence="1">Cell membrane</location>
        <topology evidence="1">Multi-pass membrane protein</topology>
    </subcellularLocation>
</comment>
<feature type="transmembrane region" description="Helical" evidence="7">
    <location>
        <begin position="369"/>
        <end position="392"/>
    </location>
</feature>
<dbReference type="GO" id="GO:0005886">
    <property type="term" value="C:plasma membrane"/>
    <property type="evidence" value="ECO:0007669"/>
    <property type="project" value="UniProtKB-SubCell"/>
</dbReference>
<keyword evidence="12" id="KW-1185">Reference proteome</keyword>
<feature type="transmembrane region" description="Helical" evidence="7">
    <location>
        <begin position="315"/>
        <end position="333"/>
    </location>
</feature>
<dbReference type="GO" id="GO:0015744">
    <property type="term" value="P:succinate transport"/>
    <property type="evidence" value="ECO:0007669"/>
    <property type="project" value="TreeGrafter"/>
</dbReference>
<sequence length="447" mass="46428">MRPNPADRRRWVVGLAARVGVLMLASGAQARETERSVRAVATGLGLPETEVVVSYSTVMVSNIDSDPAPVGEGTSGTRPEGTVAADVTTAIQAVRVWQPDYHRLAAAAALVRNVHEGRTDLAAAQAGLDRAVAIASPYPRWLRFAAPALLSYGVTIMFGGRLLDALTTLGIGLAIQPALERIERSELSAFFQTLTGVAATTLFVVLLVKIGIPIHGGLVLTGSLLRFLPGAALVAGMHDFLDGALTSGVTRLAEVFLYGAAVAGAASVVLSFGAGIGVRLRITTAGQEVWPAGVIVATGTFAVTCYALRLAVPWRVVVTVAILGAVVVVLGRGMTPLTAGMGQQLRTLVAALTVGVLGQTLAHRARQPAALWLVPTILPLLPAPSTLLPLLAETEAARQALQGQALATAFSIGVGVGCGSILLETSARSWPRLIHPRHPQGRTRTAP</sequence>
<evidence type="ECO:0000259" key="10">
    <source>
        <dbReference type="Pfam" id="PF12821"/>
    </source>
</evidence>
<evidence type="ECO:0000256" key="5">
    <source>
        <dbReference type="ARBA" id="ARBA00023136"/>
    </source>
</evidence>
<feature type="signal peptide" evidence="8">
    <location>
        <begin position="1"/>
        <end position="30"/>
    </location>
</feature>
<evidence type="ECO:0000256" key="1">
    <source>
        <dbReference type="ARBA" id="ARBA00004651"/>
    </source>
</evidence>
<evidence type="ECO:0000256" key="8">
    <source>
        <dbReference type="SAM" id="SignalP"/>
    </source>
</evidence>
<comment type="similarity">
    <text evidence="6">Belongs to the ThrE exporter (TC 2.A.79) family.</text>
</comment>